<dbReference type="SUPFAM" id="SSF55469">
    <property type="entry name" value="FMN-dependent nitroreductase-like"/>
    <property type="match status" value="1"/>
</dbReference>
<proteinExistence type="inferred from homology"/>
<dbReference type="Proteomes" id="UP000680116">
    <property type="component" value="Chromosome"/>
</dbReference>
<evidence type="ECO:0000313" key="12">
    <source>
        <dbReference type="Proteomes" id="UP000680116"/>
    </source>
</evidence>
<evidence type="ECO:0000256" key="1">
    <source>
        <dbReference type="ARBA" id="ARBA00001917"/>
    </source>
</evidence>
<dbReference type="EMBL" id="OU015430">
    <property type="protein sequence ID" value="CAG4976176.1"/>
    <property type="molecule type" value="Genomic_DNA"/>
</dbReference>
<dbReference type="InterPro" id="IPR026021">
    <property type="entry name" value="YdjA-like"/>
</dbReference>
<feature type="region of interest" description="Disordered" evidence="9">
    <location>
        <begin position="1"/>
        <end position="21"/>
    </location>
</feature>
<dbReference type="InterPro" id="IPR000415">
    <property type="entry name" value="Nitroreductase-like"/>
</dbReference>
<keyword evidence="5 8" id="KW-0521">NADP</keyword>
<comment type="cofactor">
    <cofactor evidence="1 8">
        <name>FMN</name>
        <dbReference type="ChEBI" id="CHEBI:58210"/>
    </cofactor>
</comment>
<evidence type="ECO:0000256" key="3">
    <source>
        <dbReference type="ARBA" id="ARBA00022630"/>
    </source>
</evidence>
<keyword evidence="7 8" id="KW-0520">NAD</keyword>
<dbReference type="Gene3D" id="3.40.109.10">
    <property type="entry name" value="NADH Oxidase"/>
    <property type="match status" value="1"/>
</dbReference>
<accession>A0ABN7R4B3</accession>
<dbReference type="InterPro" id="IPR052530">
    <property type="entry name" value="NAD(P)H_nitroreductase"/>
</dbReference>
<keyword evidence="12" id="KW-1185">Reference proteome</keyword>
<dbReference type="PANTHER" id="PTHR43821">
    <property type="entry name" value="NAD(P)H NITROREDUCTASE YDJA-RELATED"/>
    <property type="match status" value="1"/>
</dbReference>
<gene>
    <name evidence="11" type="primary">ydjA</name>
    <name evidence="11" type="ORF">LYB30171_02114</name>
</gene>
<evidence type="ECO:0000256" key="5">
    <source>
        <dbReference type="ARBA" id="ARBA00022857"/>
    </source>
</evidence>
<evidence type="ECO:0000256" key="9">
    <source>
        <dbReference type="SAM" id="MobiDB-lite"/>
    </source>
</evidence>
<protein>
    <recommendedName>
        <fullName evidence="8">Putative NAD(P)H nitroreductase</fullName>
        <ecNumber evidence="8">1.-.-.-</ecNumber>
    </recommendedName>
</protein>
<evidence type="ECO:0000256" key="7">
    <source>
        <dbReference type="ARBA" id="ARBA00023027"/>
    </source>
</evidence>
<feature type="domain" description="Nitroreductase" evidence="10">
    <location>
        <begin position="43"/>
        <end position="187"/>
    </location>
</feature>
<keyword evidence="4 8" id="KW-0288">FMN</keyword>
<keyword evidence="6 8" id="KW-0560">Oxidoreductase</keyword>
<dbReference type="GO" id="GO:0016491">
    <property type="term" value="F:oxidoreductase activity"/>
    <property type="evidence" value="ECO:0007669"/>
    <property type="project" value="UniProtKB-KW"/>
</dbReference>
<evidence type="ECO:0000256" key="2">
    <source>
        <dbReference type="ARBA" id="ARBA00007118"/>
    </source>
</evidence>
<dbReference type="PIRSF" id="PIRSF000232">
    <property type="entry name" value="YdjA"/>
    <property type="match status" value="1"/>
</dbReference>
<dbReference type="Pfam" id="PF00881">
    <property type="entry name" value="Nitroreductase"/>
    <property type="match status" value="1"/>
</dbReference>
<sequence>MSPNDHHTPVPRAFSIPPPDSVSDPLAALDGRLSVPAIQLQAPGPDDATLLRLLRSAVRVPDHGKRVPFRYITLRDEARKVFGERLAERHHVVDPDVSAAVLDKDRSRWLHAPVIVVAVARLGPDAKIPERERLLTAGCTCFALLQAAQAVGFRGCWLTGWAAYDREVARMLGLQDDEHVIGFIHLGTPKIDVPERERPDPADLLVQWRP</sequence>
<evidence type="ECO:0000313" key="11">
    <source>
        <dbReference type="EMBL" id="CAG4976176.1"/>
    </source>
</evidence>
<dbReference type="InterPro" id="IPR029479">
    <property type="entry name" value="Nitroreductase"/>
</dbReference>
<reference evidence="11 12" key="1">
    <citation type="submission" date="2021-04" db="EMBL/GenBank/DDBJ databases">
        <authorList>
            <person name="Rodrigo-Torres L."/>
            <person name="Arahal R. D."/>
            <person name="Lucena T."/>
        </authorList>
    </citation>
    <scope>NUCLEOTIDE SEQUENCE [LARGE SCALE GENOMIC DNA]</scope>
    <source>
        <strain evidence="11 12">CECT 30171</strain>
    </source>
</reference>
<evidence type="ECO:0000256" key="4">
    <source>
        <dbReference type="ARBA" id="ARBA00022643"/>
    </source>
</evidence>
<organism evidence="11 12">
    <name type="scientific">Novilysobacter luteus</name>
    <dbReference type="NCBI Taxonomy" id="2822368"/>
    <lineage>
        <taxon>Bacteria</taxon>
        <taxon>Pseudomonadati</taxon>
        <taxon>Pseudomonadota</taxon>
        <taxon>Gammaproteobacteria</taxon>
        <taxon>Lysobacterales</taxon>
        <taxon>Lysobacteraceae</taxon>
        <taxon>Novilysobacter</taxon>
    </lineage>
</organism>
<name>A0ABN7R4B3_9GAMM</name>
<evidence type="ECO:0000256" key="8">
    <source>
        <dbReference type="PIRNR" id="PIRNR000232"/>
    </source>
</evidence>
<dbReference type="CDD" id="cd02135">
    <property type="entry name" value="YdjA-like"/>
    <property type="match status" value="1"/>
</dbReference>
<dbReference type="EC" id="1.-.-.-" evidence="8"/>
<keyword evidence="3 8" id="KW-0285">Flavoprotein</keyword>
<evidence type="ECO:0000256" key="6">
    <source>
        <dbReference type="ARBA" id="ARBA00023002"/>
    </source>
</evidence>
<evidence type="ECO:0000259" key="10">
    <source>
        <dbReference type="Pfam" id="PF00881"/>
    </source>
</evidence>
<comment type="similarity">
    <text evidence="2 8">Belongs to the nitroreductase family.</text>
</comment>
<dbReference type="PANTHER" id="PTHR43821:SF1">
    <property type="entry name" value="NAD(P)H NITROREDUCTASE YDJA-RELATED"/>
    <property type="match status" value="1"/>
</dbReference>